<dbReference type="EMBL" id="KV450436">
    <property type="protein sequence ID" value="OAY22418.1"/>
    <property type="molecule type" value="Genomic_DNA"/>
</dbReference>
<proteinExistence type="predicted"/>
<evidence type="ECO:0000313" key="1">
    <source>
        <dbReference type="EMBL" id="OAY22418.1"/>
    </source>
</evidence>
<sequence length="123" mass="14793">MMPWFRQTLHIIFRSRTQAKRFYFENSWLRELTCKDIVAGIWQANFQADIFQKLSLCKAALSRWGSDLKSLHKRELGRCKDTMKQLRGSRNHVDAVKFHKAKQQFLILLQDHEVQWKQRAKVF</sequence>
<protein>
    <submittedName>
        <fullName evidence="1">Uncharacterized protein</fullName>
    </submittedName>
</protein>
<dbReference type="AlphaFoldDB" id="A0A199UD82"/>
<organism evidence="1">
    <name type="scientific">Manihot esculenta</name>
    <name type="common">Cassava</name>
    <name type="synonym">Jatropha manihot</name>
    <dbReference type="NCBI Taxonomy" id="3983"/>
    <lineage>
        <taxon>Eukaryota</taxon>
        <taxon>Viridiplantae</taxon>
        <taxon>Streptophyta</taxon>
        <taxon>Embryophyta</taxon>
        <taxon>Tracheophyta</taxon>
        <taxon>Spermatophyta</taxon>
        <taxon>Magnoliopsida</taxon>
        <taxon>eudicotyledons</taxon>
        <taxon>Gunneridae</taxon>
        <taxon>Pentapetalae</taxon>
        <taxon>rosids</taxon>
        <taxon>fabids</taxon>
        <taxon>Malpighiales</taxon>
        <taxon>Euphorbiaceae</taxon>
        <taxon>Crotonoideae</taxon>
        <taxon>Manihoteae</taxon>
        <taxon>Manihot</taxon>
    </lineage>
</organism>
<accession>A0A199UD82</accession>
<gene>
    <name evidence="1" type="ORF">MANES_S002900</name>
</gene>
<reference evidence="1" key="1">
    <citation type="submission" date="2016-02" db="EMBL/GenBank/DDBJ databases">
        <title>WGS assembly of Manihot esculenta.</title>
        <authorList>
            <person name="Bredeson J.V."/>
            <person name="Prochnik S.E."/>
            <person name="Lyons J.B."/>
            <person name="Schmutz J."/>
            <person name="Grimwood J."/>
            <person name="Vrebalov J."/>
            <person name="Bart R.S."/>
            <person name="Amuge T."/>
            <person name="Ferguson M.E."/>
            <person name="Green R."/>
            <person name="Putnam N."/>
            <person name="Stites J."/>
            <person name="Rounsley S."/>
            <person name="Rokhsar D.S."/>
        </authorList>
    </citation>
    <scope>NUCLEOTIDE SEQUENCE [LARGE SCALE GENOMIC DNA]</scope>
    <source>
        <tissue evidence="1">Leaf</tissue>
    </source>
</reference>
<name>A0A199UD82_MANES</name>